<comment type="caution">
    <text evidence="12">The sequence shown here is derived from an EMBL/GenBank/DDBJ whole genome shotgun (WGS) entry which is preliminary data.</text>
</comment>
<keyword evidence="7" id="KW-0653">Protein transport</keyword>
<dbReference type="RefSeq" id="WP_371386237.1">
    <property type="nucleotide sequence ID" value="NZ_JBGLYH010000018.1"/>
</dbReference>
<evidence type="ECO:0000256" key="9">
    <source>
        <dbReference type="ARBA" id="ARBA00023136"/>
    </source>
</evidence>
<keyword evidence="6" id="KW-0812">Transmembrane</keyword>
<evidence type="ECO:0000256" key="2">
    <source>
        <dbReference type="ARBA" id="ARBA00006555"/>
    </source>
</evidence>
<evidence type="ECO:0000256" key="10">
    <source>
        <dbReference type="SAM" id="MobiDB-lite"/>
    </source>
</evidence>
<keyword evidence="4" id="KW-1003">Cell membrane</keyword>
<evidence type="ECO:0000313" key="12">
    <source>
        <dbReference type="EMBL" id="MEZ7196712.1"/>
    </source>
</evidence>
<keyword evidence="3" id="KW-0813">Transport</keyword>
<dbReference type="InterPro" id="IPR037682">
    <property type="entry name" value="TonB_C"/>
</dbReference>
<dbReference type="PANTHER" id="PTHR33446">
    <property type="entry name" value="PROTEIN TONB-RELATED"/>
    <property type="match status" value="1"/>
</dbReference>
<comment type="subcellular location">
    <subcellularLocation>
        <location evidence="1">Cell inner membrane</location>
        <topology evidence="1">Single-pass membrane protein</topology>
        <orientation evidence="1">Periplasmic side</orientation>
    </subcellularLocation>
</comment>
<sequence>VEGLPDASGLPLAAPEGPGVVPAGPGRPVFDRPPRVLTRLDPYYPASARRTGTQGHVLVRVLVDEYGRVREAEVVESEPAGVFDDEALKSVRGWTFSPATRLGRPVAVRIDIPIRFRLDR</sequence>
<dbReference type="PRINTS" id="PR01374">
    <property type="entry name" value="TONBPROTEIN"/>
</dbReference>
<evidence type="ECO:0000256" key="8">
    <source>
        <dbReference type="ARBA" id="ARBA00022989"/>
    </source>
</evidence>
<dbReference type="Gene3D" id="3.30.1150.10">
    <property type="match status" value="1"/>
</dbReference>
<evidence type="ECO:0000259" key="11">
    <source>
        <dbReference type="PROSITE" id="PS52015"/>
    </source>
</evidence>
<accession>A0ABV4K174</accession>
<evidence type="ECO:0000256" key="3">
    <source>
        <dbReference type="ARBA" id="ARBA00022448"/>
    </source>
</evidence>
<keyword evidence="5" id="KW-0997">Cell inner membrane</keyword>
<keyword evidence="8" id="KW-1133">Transmembrane helix</keyword>
<protein>
    <submittedName>
        <fullName evidence="12">Energy transducer TonB</fullName>
    </submittedName>
</protein>
<keyword evidence="13" id="KW-1185">Reference proteome</keyword>
<keyword evidence="9" id="KW-0472">Membrane</keyword>
<dbReference type="PROSITE" id="PS52015">
    <property type="entry name" value="TONB_CTD"/>
    <property type="match status" value="1"/>
</dbReference>
<evidence type="ECO:0000256" key="6">
    <source>
        <dbReference type="ARBA" id="ARBA00022692"/>
    </source>
</evidence>
<dbReference type="InterPro" id="IPR006260">
    <property type="entry name" value="TonB/TolA_C"/>
</dbReference>
<dbReference type="NCBIfam" id="TIGR01352">
    <property type="entry name" value="tonB_Cterm"/>
    <property type="match status" value="1"/>
</dbReference>
<dbReference type="Pfam" id="PF03544">
    <property type="entry name" value="TonB_C"/>
    <property type="match status" value="1"/>
</dbReference>
<feature type="non-terminal residue" evidence="12">
    <location>
        <position position="1"/>
    </location>
</feature>
<evidence type="ECO:0000313" key="13">
    <source>
        <dbReference type="Proteomes" id="UP001568698"/>
    </source>
</evidence>
<proteinExistence type="inferred from homology"/>
<organism evidence="12 13">
    <name type="scientific">Pseudodesulfovibrio karagichevae</name>
    <dbReference type="NCBI Taxonomy" id="3239305"/>
    <lineage>
        <taxon>Bacteria</taxon>
        <taxon>Pseudomonadati</taxon>
        <taxon>Thermodesulfobacteriota</taxon>
        <taxon>Desulfovibrionia</taxon>
        <taxon>Desulfovibrionales</taxon>
        <taxon>Desulfovibrionaceae</taxon>
    </lineage>
</organism>
<comment type="similarity">
    <text evidence="2">Belongs to the TonB family.</text>
</comment>
<evidence type="ECO:0000256" key="7">
    <source>
        <dbReference type="ARBA" id="ARBA00022927"/>
    </source>
</evidence>
<dbReference type="EMBL" id="JBGLYH010000018">
    <property type="protein sequence ID" value="MEZ7196712.1"/>
    <property type="molecule type" value="Genomic_DNA"/>
</dbReference>
<name>A0ABV4K174_9BACT</name>
<reference evidence="12 13" key="1">
    <citation type="submission" date="2024-08" db="EMBL/GenBank/DDBJ databases">
        <title>Sulfate-reducing bacteria isolated from formation water of the oil field in Kazakhstan and description of Pseudodesulfovibrio sp.</title>
        <authorList>
            <person name="Bidzhieva S.K."/>
            <person name="Tourova T.P."/>
            <person name="Grouzdev D.S."/>
            <person name="Beletsky A.V."/>
            <person name="Sokolova D.S."/>
            <person name="Samigullina S.R."/>
            <person name="Poltaraus A.B."/>
            <person name="Avtukh A.N."/>
            <person name="Tereshina V.M."/>
            <person name="Zhaparov N.S."/>
            <person name="Mardanov A.V."/>
            <person name="Nazina T.N."/>
        </authorList>
    </citation>
    <scope>NUCLEOTIDE SEQUENCE [LARGE SCALE GENOMIC DNA]</scope>
    <source>
        <strain evidence="12 13">9FUS</strain>
    </source>
</reference>
<evidence type="ECO:0000256" key="5">
    <source>
        <dbReference type="ARBA" id="ARBA00022519"/>
    </source>
</evidence>
<gene>
    <name evidence="12" type="ORF">AB6M95_08135</name>
</gene>
<feature type="region of interest" description="Disordered" evidence="10">
    <location>
        <begin position="1"/>
        <end position="32"/>
    </location>
</feature>
<evidence type="ECO:0000256" key="4">
    <source>
        <dbReference type="ARBA" id="ARBA00022475"/>
    </source>
</evidence>
<evidence type="ECO:0000256" key="1">
    <source>
        <dbReference type="ARBA" id="ARBA00004383"/>
    </source>
</evidence>
<feature type="domain" description="TonB C-terminal" evidence="11">
    <location>
        <begin position="29"/>
        <end position="120"/>
    </location>
</feature>
<feature type="compositionally biased region" description="Low complexity" evidence="10">
    <location>
        <begin position="11"/>
        <end position="28"/>
    </location>
</feature>
<dbReference type="InterPro" id="IPR051045">
    <property type="entry name" value="TonB-dependent_transducer"/>
</dbReference>
<dbReference type="InterPro" id="IPR003538">
    <property type="entry name" value="TonB"/>
</dbReference>
<dbReference type="SUPFAM" id="SSF74653">
    <property type="entry name" value="TolA/TonB C-terminal domain"/>
    <property type="match status" value="1"/>
</dbReference>
<dbReference type="Proteomes" id="UP001568698">
    <property type="component" value="Unassembled WGS sequence"/>
</dbReference>